<accession>A0AAV2R5R0</accession>
<name>A0AAV2R5R0_MEGNR</name>
<evidence type="ECO:0000313" key="3">
    <source>
        <dbReference type="EMBL" id="CAL4114365.1"/>
    </source>
</evidence>
<dbReference type="EMBL" id="CAXKWB010015759">
    <property type="protein sequence ID" value="CAL4114365.1"/>
    <property type="molecule type" value="Genomic_DNA"/>
</dbReference>
<evidence type="ECO:0000256" key="1">
    <source>
        <dbReference type="SAM" id="MobiDB-lite"/>
    </source>
</evidence>
<protein>
    <submittedName>
        <fullName evidence="3">Uncharacterized protein</fullName>
    </submittedName>
</protein>
<sequence>ASTGCTMKPLVVFSLLVAVVAAQHPAHVGFDPNAIISELHAQFPTVEAPIVEELPPPVRGVPQRSFQPAPTQRPRQRQLARQRVQNTVQVQPVHLQAGDRPIGQVPGHLVNQMARLQAPKVQNKFTSPAPKVLKDTPIKKWKGPYAHEFGAGVKGPVEHTQFTPEVVEAHKLLAQAHVNHFRQVAQIDGVKTQEEQFQQTQVFPGQAGTD</sequence>
<evidence type="ECO:0000313" key="4">
    <source>
        <dbReference type="Proteomes" id="UP001497623"/>
    </source>
</evidence>
<feature type="chain" id="PRO_5043808269" evidence="2">
    <location>
        <begin position="23"/>
        <end position="210"/>
    </location>
</feature>
<organism evidence="3 4">
    <name type="scientific">Meganyctiphanes norvegica</name>
    <name type="common">Northern krill</name>
    <name type="synonym">Thysanopoda norvegica</name>
    <dbReference type="NCBI Taxonomy" id="48144"/>
    <lineage>
        <taxon>Eukaryota</taxon>
        <taxon>Metazoa</taxon>
        <taxon>Ecdysozoa</taxon>
        <taxon>Arthropoda</taxon>
        <taxon>Crustacea</taxon>
        <taxon>Multicrustacea</taxon>
        <taxon>Malacostraca</taxon>
        <taxon>Eumalacostraca</taxon>
        <taxon>Eucarida</taxon>
        <taxon>Euphausiacea</taxon>
        <taxon>Euphausiidae</taxon>
        <taxon>Meganyctiphanes</taxon>
    </lineage>
</organism>
<feature type="region of interest" description="Disordered" evidence="1">
    <location>
        <begin position="57"/>
        <end position="77"/>
    </location>
</feature>
<keyword evidence="2" id="KW-0732">Signal</keyword>
<keyword evidence="4" id="KW-1185">Reference proteome</keyword>
<feature type="signal peptide" evidence="2">
    <location>
        <begin position="1"/>
        <end position="22"/>
    </location>
</feature>
<dbReference type="Proteomes" id="UP001497623">
    <property type="component" value="Unassembled WGS sequence"/>
</dbReference>
<feature type="non-terminal residue" evidence="3">
    <location>
        <position position="1"/>
    </location>
</feature>
<proteinExistence type="predicted"/>
<dbReference type="AlphaFoldDB" id="A0AAV2R5R0"/>
<comment type="caution">
    <text evidence="3">The sequence shown here is derived from an EMBL/GenBank/DDBJ whole genome shotgun (WGS) entry which is preliminary data.</text>
</comment>
<evidence type="ECO:0000256" key="2">
    <source>
        <dbReference type="SAM" id="SignalP"/>
    </source>
</evidence>
<feature type="non-terminal residue" evidence="3">
    <location>
        <position position="210"/>
    </location>
</feature>
<gene>
    <name evidence="3" type="ORF">MNOR_LOCUS20408</name>
</gene>
<reference evidence="3 4" key="1">
    <citation type="submission" date="2024-05" db="EMBL/GenBank/DDBJ databases">
        <authorList>
            <person name="Wallberg A."/>
        </authorList>
    </citation>
    <scope>NUCLEOTIDE SEQUENCE [LARGE SCALE GENOMIC DNA]</scope>
</reference>